<name>A0A7M5WIS4_9CNID</name>
<keyword evidence="3" id="KW-0375">Hydrogen ion transport</keyword>
<protein>
    <recommendedName>
        <fullName evidence="7">V-type proton ATPase subunit H</fullName>
    </recommendedName>
</protein>
<dbReference type="EnsemblMetazoa" id="CLYHEMT002544.1">
    <property type="protein sequence ID" value="CLYHEMP002544.1"/>
    <property type="gene ID" value="CLYHEMG002544"/>
</dbReference>
<dbReference type="Gene3D" id="1.25.10.10">
    <property type="entry name" value="Leucine-rich Repeat Variant"/>
    <property type="match status" value="1"/>
</dbReference>
<keyword evidence="6" id="KW-1185">Reference proteome</keyword>
<dbReference type="Pfam" id="PF03224">
    <property type="entry name" value="V-ATPase_H_N"/>
    <property type="match status" value="1"/>
</dbReference>
<dbReference type="AlphaFoldDB" id="A0A7M5WIS4"/>
<dbReference type="PANTHER" id="PTHR10698">
    <property type="entry name" value="V-TYPE PROTON ATPASE SUBUNIT H"/>
    <property type="match status" value="1"/>
</dbReference>
<evidence type="ECO:0000256" key="2">
    <source>
        <dbReference type="ARBA" id="ARBA00022448"/>
    </source>
</evidence>
<dbReference type="InterPro" id="IPR004908">
    <property type="entry name" value="ATPase_V1-cplx_hsu"/>
</dbReference>
<evidence type="ECO:0000256" key="3">
    <source>
        <dbReference type="ARBA" id="ARBA00022781"/>
    </source>
</evidence>
<dbReference type="InterPro" id="IPR011989">
    <property type="entry name" value="ARM-like"/>
</dbReference>
<evidence type="ECO:0008006" key="7">
    <source>
        <dbReference type="Google" id="ProtNLM"/>
    </source>
</evidence>
<dbReference type="GO" id="GO:0000221">
    <property type="term" value="C:vacuolar proton-transporting V-type ATPase, V1 domain"/>
    <property type="evidence" value="ECO:0007669"/>
    <property type="project" value="InterPro"/>
</dbReference>
<accession>A0A7M5WIS4</accession>
<sequence>MTTYSADYAVYRDDLAYMQDNSQKGVILSRLEGKLLEIRSYHINWESYQQGNMISQADYQFISHYDKQNLEGKKQLFEKDPEQCICTMMTLIREVAKEHVIQYVLVMLDDLLLVDKDRVKIIHQTAAKHNFNVWPPLKNLLNRDDQIIMHVASRLLAKLSTFSKTKMPDSDLVFYLTWLKGQFSVPSNDYLQSAAECLQWVLRVDEYRLPFVNADGVDSLVSVLLSNLGFQLQYQFIFCIWMLSFNVEIAGRIGENNVIPVMADILRTSQKEKVTRIIIATFRNLLEKPEQSKMHALHLFKASCYRFSMC</sequence>
<keyword evidence="4" id="KW-0406">Ion transport</keyword>
<evidence type="ECO:0000256" key="4">
    <source>
        <dbReference type="ARBA" id="ARBA00023065"/>
    </source>
</evidence>
<reference evidence="5" key="1">
    <citation type="submission" date="2021-01" db="UniProtKB">
        <authorList>
            <consortium name="EnsemblMetazoa"/>
        </authorList>
    </citation>
    <scope>IDENTIFICATION</scope>
</reference>
<dbReference type="InterPro" id="IPR016024">
    <property type="entry name" value="ARM-type_fold"/>
</dbReference>
<evidence type="ECO:0000256" key="1">
    <source>
        <dbReference type="ARBA" id="ARBA00008613"/>
    </source>
</evidence>
<evidence type="ECO:0000313" key="6">
    <source>
        <dbReference type="Proteomes" id="UP000594262"/>
    </source>
</evidence>
<proteinExistence type="inferred from homology"/>
<dbReference type="OrthoDB" id="10263554at2759"/>
<dbReference type="GO" id="GO:0005765">
    <property type="term" value="C:lysosomal membrane"/>
    <property type="evidence" value="ECO:0007669"/>
    <property type="project" value="TreeGrafter"/>
</dbReference>
<dbReference type="PANTHER" id="PTHR10698:SF0">
    <property type="entry name" value="V-TYPE PROTON ATPASE SUBUNIT H"/>
    <property type="match status" value="1"/>
</dbReference>
<keyword evidence="2" id="KW-0813">Transport</keyword>
<dbReference type="GO" id="GO:0046961">
    <property type="term" value="F:proton-transporting ATPase activity, rotational mechanism"/>
    <property type="evidence" value="ECO:0007669"/>
    <property type="project" value="InterPro"/>
</dbReference>
<dbReference type="Proteomes" id="UP000594262">
    <property type="component" value="Unplaced"/>
</dbReference>
<comment type="similarity">
    <text evidence="1">Belongs to the V-ATPase H subunit family.</text>
</comment>
<organism evidence="5 6">
    <name type="scientific">Clytia hemisphaerica</name>
    <dbReference type="NCBI Taxonomy" id="252671"/>
    <lineage>
        <taxon>Eukaryota</taxon>
        <taxon>Metazoa</taxon>
        <taxon>Cnidaria</taxon>
        <taxon>Hydrozoa</taxon>
        <taxon>Hydroidolina</taxon>
        <taxon>Leptothecata</taxon>
        <taxon>Obeliida</taxon>
        <taxon>Clytiidae</taxon>
        <taxon>Clytia</taxon>
    </lineage>
</organism>
<dbReference type="SUPFAM" id="SSF48371">
    <property type="entry name" value="ARM repeat"/>
    <property type="match status" value="1"/>
</dbReference>
<dbReference type="FunFam" id="1.25.10.10:FF:000067">
    <property type="entry name" value="V-type proton ATPase subunit H"/>
    <property type="match status" value="1"/>
</dbReference>
<evidence type="ECO:0000313" key="5">
    <source>
        <dbReference type="EnsemblMetazoa" id="CLYHEMP002544.1"/>
    </source>
</evidence>